<sequence>MINIKTFICVPLAFMATVVMAQSSAVGASQVAELEASASAALADMAMEAEMPLNIVLDKMEKLDEYKAADFDNLGDFVTSVLYPLGFGQLCDTLLNVSSNLAYILDLNTRNGVQCSAENRNIINNASSCKPADDLSGFVNSVLWPLAIQGFRDTADKINAQASCLKKILTGQ</sequence>
<gene>
    <name evidence="2" type="ORF">FB192DRAFT_1387538</name>
</gene>
<comment type="caution">
    <text evidence="2">The sequence shown here is derived from an EMBL/GenBank/DDBJ whole genome shotgun (WGS) entry which is preliminary data.</text>
</comment>
<dbReference type="EMBL" id="JAAECE010000006">
    <property type="protein sequence ID" value="KAF1799600.1"/>
    <property type="molecule type" value="Genomic_DNA"/>
</dbReference>
<organism evidence="2 3">
    <name type="scientific">Mucor circinelloides f. lusitanicus</name>
    <name type="common">Mucor racemosus var. lusitanicus</name>
    <dbReference type="NCBI Taxonomy" id="29924"/>
    <lineage>
        <taxon>Eukaryota</taxon>
        <taxon>Fungi</taxon>
        <taxon>Fungi incertae sedis</taxon>
        <taxon>Mucoromycota</taxon>
        <taxon>Mucoromycotina</taxon>
        <taxon>Mucoromycetes</taxon>
        <taxon>Mucorales</taxon>
        <taxon>Mucorineae</taxon>
        <taxon>Mucoraceae</taxon>
        <taxon>Mucor</taxon>
    </lineage>
</organism>
<evidence type="ECO:0000256" key="1">
    <source>
        <dbReference type="SAM" id="SignalP"/>
    </source>
</evidence>
<dbReference type="Proteomes" id="UP000469890">
    <property type="component" value="Unassembled WGS sequence"/>
</dbReference>
<feature type="signal peptide" evidence="1">
    <location>
        <begin position="1"/>
        <end position="21"/>
    </location>
</feature>
<protein>
    <recommendedName>
        <fullName evidence="4">Secreted protein</fullName>
    </recommendedName>
</protein>
<accession>A0A8H4BCN6</accession>
<feature type="chain" id="PRO_5034808634" description="Secreted protein" evidence="1">
    <location>
        <begin position="22"/>
        <end position="172"/>
    </location>
</feature>
<keyword evidence="1" id="KW-0732">Signal</keyword>
<evidence type="ECO:0000313" key="3">
    <source>
        <dbReference type="Proteomes" id="UP000469890"/>
    </source>
</evidence>
<proteinExistence type="predicted"/>
<evidence type="ECO:0000313" key="2">
    <source>
        <dbReference type="EMBL" id="KAF1799600.1"/>
    </source>
</evidence>
<evidence type="ECO:0008006" key="4">
    <source>
        <dbReference type="Google" id="ProtNLM"/>
    </source>
</evidence>
<reference evidence="2 3" key="1">
    <citation type="submission" date="2019-09" db="EMBL/GenBank/DDBJ databases">
        <authorList>
            <consortium name="DOE Joint Genome Institute"/>
            <person name="Mondo S.J."/>
            <person name="Navarro-Mendoza M.I."/>
            <person name="Perez-Arques C."/>
            <person name="Panchal S."/>
            <person name="Nicolas F.E."/>
            <person name="Ganguly P."/>
            <person name="Pangilinan J."/>
            <person name="Grigoriev I."/>
            <person name="Heitman J."/>
            <person name="Sanya K."/>
            <person name="Garre V."/>
        </authorList>
    </citation>
    <scope>NUCLEOTIDE SEQUENCE [LARGE SCALE GENOMIC DNA]</scope>
    <source>
        <strain evidence="2 3">MU402</strain>
    </source>
</reference>
<name>A0A8H4BCN6_MUCCL</name>
<dbReference type="AlphaFoldDB" id="A0A8H4BCN6"/>